<evidence type="ECO:0000256" key="2">
    <source>
        <dbReference type="PIRNR" id="PIRNR036893"/>
    </source>
</evidence>
<gene>
    <name evidence="4" type="ORF">SAMN05192574_102235</name>
</gene>
<dbReference type="Pfam" id="PF08212">
    <property type="entry name" value="Lipocalin_2"/>
    <property type="match status" value="1"/>
</dbReference>
<dbReference type="STRING" id="551995.SAMN05192574_102235"/>
<organism evidence="4 5">
    <name type="scientific">Mucilaginibacter gossypiicola</name>
    <dbReference type="NCBI Taxonomy" id="551995"/>
    <lineage>
        <taxon>Bacteria</taxon>
        <taxon>Pseudomonadati</taxon>
        <taxon>Bacteroidota</taxon>
        <taxon>Sphingobacteriia</taxon>
        <taxon>Sphingobacteriales</taxon>
        <taxon>Sphingobacteriaceae</taxon>
        <taxon>Mucilaginibacter</taxon>
    </lineage>
</organism>
<evidence type="ECO:0000259" key="3">
    <source>
        <dbReference type="Pfam" id="PF08212"/>
    </source>
</evidence>
<dbReference type="InterPro" id="IPR000566">
    <property type="entry name" value="Lipocln_cytosolic_FA-bd_dom"/>
</dbReference>
<dbReference type="PANTHER" id="PTHR10612">
    <property type="entry name" value="APOLIPOPROTEIN D"/>
    <property type="match status" value="1"/>
</dbReference>
<evidence type="ECO:0000313" key="4">
    <source>
        <dbReference type="EMBL" id="SEN03068.1"/>
    </source>
</evidence>
<sequence>MMKKGKALIGLAAVAGVAGIAYALWPKNKIPGSAVVDPFHKERYLGRWNEVARLPSLIEKDLRDLTEEYSLNEDGTIKVVTRAFNPVKNKAVEATGTIKFKGSQTRGQLEVAYFLPIYLDYNVLDIDDDYLYALVSGSGLGYLWLLSRESSMPEEMKQRFLQKAIGLGFDISKLEWMDY</sequence>
<dbReference type="InterPro" id="IPR047202">
    <property type="entry name" value="Lipocalin_Blc-like_dom"/>
</dbReference>
<name>A0A1H8D918_9SPHI</name>
<dbReference type="EMBL" id="FOCL01000002">
    <property type="protein sequence ID" value="SEN03068.1"/>
    <property type="molecule type" value="Genomic_DNA"/>
</dbReference>
<proteinExistence type="inferred from homology"/>
<dbReference type="PANTHER" id="PTHR10612:SF34">
    <property type="entry name" value="APOLIPOPROTEIN D"/>
    <property type="match status" value="1"/>
</dbReference>
<accession>A0A1H8D918</accession>
<protein>
    <submittedName>
        <fullName evidence="4">Apolipoprotein D and lipocalin family protein</fullName>
    </submittedName>
</protein>
<dbReference type="PIRSF" id="PIRSF036893">
    <property type="entry name" value="Lipocalin_ApoD"/>
    <property type="match status" value="1"/>
</dbReference>
<dbReference type="SUPFAM" id="SSF50814">
    <property type="entry name" value="Lipocalins"/>
    <property type="match status" value="1"/>
</dbReference>
<dbReference type="CDD" id="cd19438">
    <property type="entry name" value="lipocalin_Blc-like"/>
    <property type="match status" value="1"/>
</dbReference>
<dbReference type="RefSeq" id="WP_091209249.1">
    <property type="nucleotide sequence ID" value="NZ_FOCL01000002.1"/>
</dbReference>
<dbReference type="AlphaFoldDB" id="A0A1H8D918"/>
<dbReference type="InterPro" id="IPR022271">
    <property type="entry name" value="Lipocalin_ApoD"/>
</dbReference>
<dbReference type="OrthoDB" id="594739at2"/>
<evidence type="ECO:0000313" key="5">
    <source>
        <dbReference type="Proteomes" id="UP000198942"/>
    </source>
</evidence>
<comment type="similarity">
    <text evidence="1 2">Belongs to the calycin superfamily. Lipocalin family.</text>
</comment>
<evidence type="ECO:0000256" key="1">
    <source>
        <dbReference type="ARBA" id="ARBA00006889"/>
    </source>
</evidence>
<dbReference type="PRINTS" id="PR01171">
    <property type="entry name" value="BCTLIPOCALIN"/>
</dbReference>
<dbReference type="InterPro" id="IPR002446">
    <property type="entry name" value="Lipocalin_bac"/>
</dbReference>
<dbReference type="InterPro" id="IPR012674">
    <property type="entry name" value="Calycin"/>
</dbReference>
<dbReference type="GO" id="GO:0006950">
    <property type="term" value="P:response to stress"/>
    <property type="evidence" value="ECO:0007669"/>
    <property type="project" value="UniProtKB-ARBA"/>
</dbReference>
<keyword evidence="5" id="KW-1185">Reference proteome</keyword>
<keyword evidence="4" id="KW-0449">Lipoprotein</keyword>
<dbReference type="Proteomes" id="UP000198942">
    <property type="component" value="Unassembled WGS sequence"/>
</dbReference>
<dbReference type="Gene3D" id="2.40.128.20">
    <property type="match status" value="1"/>
</dbReference>
<reference evidence="5" key="1">
    <citation type="submission" date="2016-10" db="EMBL/GenBank/DDBJ databases">
        <authorList>
            <person name="Varghese N."/>
            <person name="Submissions S."/>
        </authorList>
    </citation>
    <scope>NUCLEOTIDE SEQUENCE [LARGE SCALE GENOMIC DNA]</scope>
    <source>
        <strain evidence="5">Gh-48</strain>
    </source>
</reference>
<feature type="domain" description="Lipocalin/cytosolic fatty-acid binding" evidence="3">
    <location>
        <begin position="42"/>
        <end position="177"/>
    </location>
</feature>